<organism evidence="1 2">
    <name type="scientific">Phytophthora cactorum</name>
    <dbReference type="NCBI Taxonomy" id="29920"/>
    <lineage>
        <taxon>Eukaryota</taxon>
        <taxon>Sar</taxon>
        <taxon>Stramenopiles</taxon>
        <taxon>Oomycota</taxon>
        <taxon>Peronosporomycetes</taxon>
        <taxon>Peronosporales</taxon>
        <taxon>Peronosporaceae</taxon>
        <taxon>Phytophthora</taxon>
    </lineage>
</organism>
<protein>
    <submittedName>
        <fullName evidence="1">Uncharacterized protein</fullName>
    </submittedName>
</protein>
<dbReference type="Proteomes" id="UP000736787">
    <property type="component" value="Unassembled WGS sequence"/>
</dbReference>
<evidence type="ECO:0000313" key="1">
    <source>
        <dbReference type="EMBL" id="KAG2881366.1"/>
    </source>
</evidence>
<dbReference type="AlphaFoldDB" id="A0A8T1ALA1"/>
<reference evidence="1" key="1">
    <citation type="submission" date="2018-10" db="EMBL/GenBank/DDBJ databases">
        <title>Effector identification in a new, highly contiguous assembly of the strawberry crown rot pathogen Phytophthora cactorum.</title>
        <authorList>
            <person name="Armitage A.D."/>
            <person name="Nellist C.F."/>
            <person name="Bates H."/>
            <person name="Vickerstaff R.J."/>
            <person name="Harrison R.J."/>
        </authorList>
    </citation>
    <scope>NUCLEOTIDE SEQUENCE</scope>
    <source>
        <strain evidence="1">4040</strain>
    </source>
</reference>
<proteinExistence type="predicted"/>
<gene>
    <name evidence="1" type="ORF">PC117_g26400</name>
</gene>
<comment type="caution">
    <text evidence="1">The sequence shown here is derived from an EMBL/GenBank/DDBJ whole genome shotgun (WGS) entry which is preliminary data.</text>
</comment>
<evidence type="ECO:0000313" key="2">
    <source>
        <dbReference type="Proteomes" id="UP000736787"/>
    </source>
</evidence>
<accession>A0A8T1ALA1</accession>
<dbReference type="EMBL" id="RCMK01002432">
    <property type="protein sequence ID" value="KAG2881366.1"/>
    <property type="molecule type" value="Genomic_DNA"/>
</dbReference>
<name>A0A8T1ALA1_9STRA</name>
<sequence length="77" mass="7830">MGCQFFLSGIGRYPLNAGSAERVGSTHSNAISIAHSIGNSSTSIITTQRSNPSLEFAAPSSAVPDGKKKAGLACTTC</sequence>